<protein>
    <recommendedName>
        <fullName evidence="1">Heterokaryon incompatibility domain-containing protein</fullName>
    </recommendedName>
</protein>
<reference evidence="2 3" key="1">
    <citation type="submission" date="2021-11" db="EMBL/GenBank/DDBJ databases">
        <title>Black yeast isolated from Biological Soil Crust.</title>
        <authorList>
            <person name="Kurbessoian T."/>
        </authorList>
    </citation>
    <scope>NUCLEOTIDE SEQUENCE [LARGE SCALE GENOMIC DNA]</scope>
    <source>
        <strain evidence="2 3">CCFEE 5522</strain>
    </source>
</reference>
<dbReference type="EMBL" id="JAVFHQ010000002">
    <property type="protein sequence ID" value="KAK4550354.1"/>
    <property type="molecule type" value="Genomic_DNA"/>
</dbReference>
<evidence type="ECO:0000313" key="3">
    <source>
        <dbReference type="Proteomes" id="UP001324427"/>
    </source>
</evidence>
<proteinExistence type="predicted"/>
<accession>A0AAV9JYF3</accession>
<dbReference type="PANTHER" id="PTHR24148">
    <property type="entry name" value="ANKYRIN REPEAT DOMAIN-CONTAINING PROTEIN 39 HOMOLOG-RELATED"/>
    <property type="match status" value="1"/>
</dbReference>
<name>A0AAV9JYF3_9PEZI</name>
<dbReference type="PANTHER" id="PTHR24148:SF73">
    <property type="entry name" value="HET DOMAIN PROTEIN (AFU_ORTHOLOGUE AFUA_8G01020)"/>
    <property type="match status" value="1"/>
</dbReference>
<sequence>MAIPLDPLGPQPQHDQAALFQYQALESQNTFRLLRLHAGQGDRIWTSLHHYIIGSETRPSYRAISYTWGQDVARYTIHLPGNSVIKVRENLSNALRSIRDRECDCWLWIDAICINQDSNEERNHQIKLMADIYGMANVVLAWLQSADESADVARAFEFVHAAVTYDRSEDSVYLYSRAHPRDNKRNWRSVKGLCGLRYWTRKWIVQELVIARTVVLQVGNSECSMADFEKFCRQLDHNRDKRAYDRSSSARHRIWKLRNLVLASPAARLALQRLETRDERQPRLLHELIERYAGSACKMPCDHVYALYNLVGEHRVLLSVDYAATPVQRFVAVLGFIHDYEQLQPSRVLEFANLLARLLDVKQEDVLRQRGRSEDLDVTVPPVILGTVELAPETEASIAVRRTVEPLHPIPQFRLDTSHATWVLTADEDAHGPRVGRPDMTYFKIAQSGFHGLAACRLDFGDIIWHFPGTQLVFALRELPAHRALILGRAYLFSATKDPESFEFWLTRPFDYNNVRQGERHVTMNWAILLELRSLAIPAKDVNIVLKTNARKGWLVDHAEAL</sequence>
<dbReference type="InterPro" id="IPR010730">
    <property type="entry name" value="HET"/>
</dbReference>
<keyword evidence="3" id="KW-1185">Reference proteome</keyword>
<comment type="caution">
    <text evidence="2">The sequence shown here is derived from an EMBL/GenBank/DDBJ whole genome shotgun (WGS) entry which is preliminary data.</text>
</comment>
<evidence type="ECO:0000259" key="1">
    <source>
        <dbReference type="Pfam" id="PF06985"/>
    </source>
</evidence>
<dbReference type="AlphaFoldDB" id="A0AAV9JYF3"/>
<organism evidence="2 3">
    <name type="scientific">Oleoguttula mirabilis</name>
    <dbReference type="NCBI Taxonomy" id="1507867"/>
    <lineage>
        <taxon>Eukaryota</taxon>
        <taxon>Fungi</taxon>
        <taxon>Dikarya</taxon>
        <taxon>Ascomycota</taxon>
        <taxon>Pezizomycotina</taxon>
        <taxon>Dothideomycetes</taxon>
        <taxon>Dothideomycetidae</taxon>
        <taxon>Mycosphaerellales</taxon>
        <taxon>Teratosphaeriaceae</taxon>
        <taxon>Oleoguttula</taxon>
    </lineage>
</organism>
<dbReference type="Pfam" id="PF06985">
    <property type="entry name" value="HET"/>
    <property type="match status" value="1"/>
</dbReference>
<dbReference type="Proteomes" id="UP001324427">
    <property type="component" value="Unassembled WGS sequence"/>
</dbReference>
<evidence type="ECO:0000313" key="2">
    <source>
        <dbReference type="EMBL" id="KAK4550354.1"/>
    </source>
</evidence>
<gene>
    <name evidence="2" type="ORF">LTR36_003321</name>
</gene>
<dbReference type="InterPro" id="IPR052895">
    <property type="entry name" value="HetReg/Transcr_Mod"/>
</dbReference>
<feature type="domain" description="Heterokaryon incompatibility" evidence="1">
    <location>
        <begin position="61"/>
        <end position="207"/>
    </location>
</feature>